<name>A0A5B9WAV0_9BACT</name>
<dbReference type="CDD" id="cd05483">
    <property type="entry name" value="retropepsin_like_bacteria"/>
    <property type="match status" value="1"/>
</dbReference>
<dbReference type="InterPro" id="IPR011969">
    <property type="entry name" value="Clan_AA_Asp_peptidase_C"/>
</dbReference>
<feature type="signal peptide" evidence="2">
    <location>
        <begin position="1"/>
        <end position="24"/>
    </location>
</feature>
<evidence type="ECO:0000256" key="2">
    <source>
        <dbReference type="SAM" id="SignalP"/>
    </source>
</evidence>
<dbReference type="AlphaFoldDB" id="A0A5B9WAV0"/>
<gene>
    <name evidence="3" type="ORF">OJF2_58120</name>
</gene>
<feature type="chain" id="PRO_5022816424" description="Retroviral aspartyl protease" evidence="2">
    <location>
        <begin position="25"/>
        <end position="453"/>
    </location>
</feature>
<feature type="compositionally biased region" description="Polar residues" evidence="1">
    <location>
        <begin position="398"/>
        <end position="409"/>
    </location>
</feature>
<feature type="compositionally biased region" description="Low complexity" evidence="1">
    <location>
        <begin position="26"/>
        <end position="40"/>
    </location>
</feature>
<sequence length="453" mass="49668" precursor="true">MFASQLVPRLAIAASLLLAAQAAAQGPPAPAANDPAQSSPEEALKGQSLKKSGAAWILPDEASILKDLRDARELYRRVEQGMAGQQQFEIEAQRQKMEMTQLRTQSSLLQQQVEHYDQQLEQMGSSVAGNPLFNYQRDELSQERNRIVGALNQVNNRLNQLDKEDRDRDKNRDSDPSLLLNAEVAEAREKYMQSIYDLRKAVDALRDKYAELAKKPEVTQALDALSASSRSKQRLGPSKPLLEAIKFLEKAEGSVKSESIELHREGGVFHVYATLNKVPTKMVFDTGAGLTTLSAKLAQKIGVKSSPTDQDVELKTADGTLIKTKVQMIPSVRVGKFNVPNVECAVMPEDKGDIDPLLGQSFFKHFKVEFRPDAGRLSLKRLETESDNGAKGVAGSGNEFNSDPPASTKATDKASPRSRRPTRTTRPTPRGRRPATPKGDMPADPATGNSSPN</sequence>
<feature type="compositionally biased region" description="Basic residues" evidence="1">
    <location>
        <begin position="416"/>
        <end position="435"/>
    </location>
</feature>
<evidence type="ECO:0008006" key="5">
    <source>
        <dbReference type="Google" id="ProtNLM"/>
    </source>
</evidence>
<dbReference type="EMBL" id="CP042997">
    <property type="protein sequence ID" value="QEH37225.1"/>
    <property type="molecule type" value="Genomic_DNA"/>
</dbReference>
<evidence type="ECO:0000313" key="3">
    <source>
        <dbReference type="EMBL" id="QEH37225.1"/>
    </source>
</evidence>
<dbReference type="Proteomes" id="UP000324233">
    <property type="component" value="Chromosome"/>
</dbReference>
<feature type="region of interest" description="Disordered" evidence="1">
    <location>
        <begin position="385"/>
        <end position="453"/>
    </location>
</feature>
<accession>A0A5B9WAV0</accession>
<dbReference type="SUPFAM" id="SSF50630">
    <property type="entry name" value="Acid proteases"/>
    <property type="match status" value="1"/>
</dbReference>
<dbReference type="Pfam" id="PF13975">
    <property type="entry name" value="gag-asp_proteas"/>
    <property type="match status" value="1"/>
</dbReference>
<organism evidence="3 4">
    <name type="scientific">Aquisphaera giovannonii</name>
    <dbReference type="NCBI Taxonomy" id="406548"/>
    <lineage>
        <taxon>Bacteria</taxon>
        <taxon>Pseudomonadati</taxon>
        <taxon>Planctomycetota</taxon>
        <taxon>Planctomycetia</taxon>
        <taxon>Isosphaerales</taxon>
        <taxon>Isosphaeraceae</taxon>
        <taxon>Aquisphaera</taxon>
    </lineage>
</organism>
<protein>
    <recommendedName>
        <fullName evidence="5">Retroviral aspartyl protease</fullName>
    </recommendedName>
</protein>
<keyword evidence="2" id="KW-0732">Signal</keyword>
<dbReference type="InterPro" id="IPR021109">
    <property type="entry name" value="Peptidase_aspartic_dom_sf"/>
</dbReference>
<reference evidence="3 4" key="1">
    <citation type="submission" date="2019-08" db="EMBL/GenBank/DDBJ databases">
        <title>Deep-cultivation of Planctomycetes and their phenomic and genomic characterization uncovers novel biology.</title>
        <authorList>
            <person name="Wiegand S."/>
            <person name="Jogler M."/>
            <person name="Boedeker C."/>
            <person name="Pinto D."/>
            <person name="Vollmers J."/>
            <person name="Rivas-Marin E."/>
            <person name="Kohn T."/>
            <person name="Peeters S.H."/>
            <person name="Heuer A."/>
            <person name="Rast P."/>
            <person name="Oberbeckmann S."/>
            <person name="Bunk B."/>
            <person name="Jeske O."/>
            <person name="Meyerdierks A."/>
            <person name="Storesund J.E."/>
            <person name="Kallscheuer N."/>
            <person name="Luecker S."/>
            <person name="Lage O.M."/>
            <person name="Pohl T."/>
            <person name="Merkel B.J."/>
            <person name="Hornburger P."/>
            <person name="Mueller R.-W."/>
            <person name="Bruemmer F."/>
            <person name="Labrenz M."/>
            <person name="Spormann A.M."/>
            <person name="Op den Camp H."/>
            <person name="Overmann J."/>
            <person name="Amann R."/>
            <person name="Jetten M.S.M."/>
            <person name="Mascher T."/>
            <person name="Medema M.H."/>
            <person name="Devos D.P."/>
            <person name="Kaster A.-K."/>
            <person name="Ovreas L."/>
            <person name="Rohde M."/>
            <person name="Galperin M.Y."/>
            <person name="Jogler C."/>
        </authorList>
    </citation>
    <scope>NUCLEOTIDE SEQUENCE [LARGE SCALE GENOMIC DNA]</scope>
    <source>
        <strain evidence="3 4">OJF2</strain>
    </source>
</reference>
<feature type="region of interest" description="Disordered" evidence="1">
    <location>
        <begin position="26"/>
        <end position="45"/>
    </location>
</feature>
<feature type="compositionally biased region" description="Basic and acidic residues" evidence="1">
    <location>
        <begin position="160"/>
        <end position="175"/>
    </location>
</feature>
<feature type="region of interest" description="Disordered" evidence="1">
    <location>
        <begin position="158"/>
        <end position="177"/>
    </location>
</feature>
<dbReference type="RefSeq" id="WP_168222100.1">
    <property type="nucleotide sequence ID" value="NZ_CP042997.1"/>
</dbReference>
<evidence type="ECO:0000256" key="1">
    <source>
        <dbReference type="SAM" id="MobiDB-lite"/>
    </source>
</evidence>
<dbReference type="NCBIfam" id="TIGR02281">
    <property type="entry name" value="clan_AA_DTGA"/>
    <property type="match status" value="1"/>
</dbReference>
<evidence type="ECO:0000313" key="4">
    <source>
        <dbReference type="Proteomes" id="UP000324233"/>
    </source>
</evidence>
<keyword evidence="4" id="KW-1185">Reference proteome</keyword>
<dbReference type="KEGG" id="agv:OJF2_58120"/>
<proteinExistence type="predicted"/>
<dbReference type="Gene3D" id="2.40.70.10">
    <property type="entry name" value="Acid Proteases"/>
    <property type="match status" value="1"/>
</dbReference>
<dbReference type="InterPro" id="IPR034122">
    <property type="entry name" value="Retropepsin-like_bacterial"/>
</dbReference>